<feature type="domain" description="Major facilitator superfamily (MFS) profile" evidence="7">
    <location>
        <begin position="8"/>
        <end position="406"/>
    </location>
</feature>
<dbReference type="OrthoDB" id="4332123at2"/>
<dbReference type="GO" id="GO:0005886">
    <property type="term" value="C:plasma membrane"/>
    <property type="evidence" value="ECO:0007669"/>
    <property type="project" value="UniProtKB-SubCell"/>
</dbReference>
<keyword evidence="3 6" id="KW-0812">Transmembrane</keyword>
<accession>A0A7J5BR54</accession>
<comment type="caution">
    <text evidence="8">The sequence shown here is derived from an EMBL/GenBank/DDBJ whole genome shotgun (WGS) entry which is preliminary data.</text>
</comment>
<dbReference type="Pfam" id="PF07690">
    <property type="entry name" value="MFS_1"/>
    <property type="match status" value="1"/>
</dbReference>
<dbReference type="GO" id="GO:0022857">
    <property type="term" value="F:transmembrane transporter activity"/>
    <property type="evidence" value="ECO:0007669"/>
    <property type="project" value="InterPro"/>
</dbReference>
<dbReference type="Proteomes" id="UP000467240">
    <property type="component" value="Unassembled WGS sequence"/>
</dbReference>
<feature type="transmembrane region" description="Helical" evidence="6">
    <location>
        <begin position="249"/>
        <end position="271"/>
    </location>
</feature>
<dbReference type="RefSeq" id="WP_158040945.1">
    <property type="nucleotide sequence ID" value="NZ_JACCFV010000001.1"/>
</dbReference>
<dbReference type="PANTHER" id="PTHR43124">
    <property type="entry name" value="PURINE EFFLUX PUMP PBUE"/>
    <property type="match status" value="1"/>
</dbReference>
<organism evidence="8 9">
    <name type="scientific">Pseudoclavibacter chungangensis</name>
    <dbReference type="NCBI Taxonomy" id="587635"/>
    <lineage>
        <taxon>Bacteria</taxon>
        <taxon>Bacillati</taxon>
        <taxon>Actinomycetota</taxon>
        <taxon>Actinomycetes</taxon>
        <taxon>Micrococcales</taxon>
        <taxon>Microbacteriaceae</taxon>
        <taxon>Pseudoclavibacter</taxon>
    </lineage>
</organism>
<feature type="transmembrane region" description="Helical" evidence="6">
    <location>
        <begin position="75"/>
        <end position="93"/>
    </location>
</feature>
<evidence type="ECO:0000313" key="9">
    <source>
        <dbReference type="Proteomes" id="UP000467240"/>
    </source>
</evidence>
<feature type="transmembrane region" description="Helical" evidence="6">
    <location>
        <begin position="382"/>
        <end position="401"/>
    </location>
</feature>
<dbReference type="InterPro" id="IPR011701">
    <property type="entry name" value="MFS"/>
</dbReference>
<feature type="transmembrane region" description="Helical" evidence="6">
    <location>
        <begin position="40"/>
        <end position="63"/>
    </location>
</feature>
<evidence type="ECO:0000259" key="7">
    <source>
        <dbReference type="PROSITE" id="PS50850"/>
    </source>
</evidence>
<dbReference type="InterPro" id="IPR020846">
    <property type="entry name" value="MFS_dom"/>
</dbReference>
<keyword evidence="5 6" id="KW-0472">Membrane</keyword>
<dbReference type="EMBL" id="WBJZ01000013">
    <property type="protein sequence ID" value="KAB1655997.1"/>
    <property type="molecule type" value="Genomic_DNA"/>
</dbReference>
<dbReference type="AlphaFoldDB" id="A0A7J5BR54"/>
<feature type="transmembrane region" description="Helical" evidence="6">
    <location>
        <begin position="307"/>
        <end position="328"/>
    </location>
</feature>
<evidence type="ECO:0000256" key="6">
    <source>
        <dbReference type="SAM" id="Phobius"/>
    </source>
</evidence>
<dbReference type="SUPFAM" id="SSF103473">
    <property type="entry name" value="MFS general substrate transporter"/>
    <property type="match status" value="1"/>
</dbReference>
<evidence type="ECO:0000256" key="4">
    <source>
        <dbReference type="ARBA" id="ARBA00022989"/>
    </source>
</evidence>
<keyword evidence="9" id="KW-1185">Reference proteome</keyword>
<dbReference type="Gene3D" id="1.20.1250.20">
    <property type="entry name" value="MFS general substrate transporter like domains"/>
    <property type="match status" value="2"/>
</dbReference>
<keyword evidence="2" id="KW-1003">Cell membrane</keyword>
<gene>
    <name evidence="8" type="ORF">F8O01_11165</name>
</gene>
<feature type="transmembrane region" description="Helical" evidence="6">
    <location>
        <begin position="283"/>
        <end position="301"/>
    </location>
</feature>
<dbReference type="PANTHER" id="PTHR43124:SF3">
    <property type="entry name" value="CHLORAMPHENICOL EFFLUX PUMP RV0191"/>
    <property type="match status" value="1"/>
</dbReference>
<proteinExistence type="predicted"/>
<feature type="transmembrane region" description="Helical" evidence="6">
    <location>
        <begin position="340"/>
        <end position="362"/>
    </location>
</feature>
<evidence type="ECO:0000256" key="1">
    <source>
        <dbReference type="ARBA" id="ARBA00004651"/>
    </source>
</evidence>
<evidence type="ECO:0000313" key="8">
    <source>
        <dbReference type="EMBL" id="KAB1655997.1"/>
    </source>
</evidence>
<dbReference type="InterPro" id="IPR050189">
    <property type="entry name" value="MFS_Efflux_Transporters"/>
</dbReference>
<name>A0A7J5BR54_9MICO</name>
<evidence type="ECO:0000256" key="5">
    <source>
        <dbReference type="ARBA" id="ARBA00023136"/>
    </source>
</evidence>
<protein>
    <submittedName>
        <fullName evidence="8">MFS transporter</fullName>
    </submittedName>
</protein>
<reference evidence="8 9" key="1">
    <citation type="submission" date="2019-09" db="EMBL/GenBank/DDBJ databases">
        <title>Phylogeny of genus Pseudoclavibacter and closely related genus.</title>
        <authorList>
            <person name="Li Y."/>
        </authorList>
    </citation>
    <scope>NUCLEOTIDE SEQUENCE [LARGE SCALE GENOMIC DNA]</scope>
    <source>
        <strain evidence="8 9">DSM 23821</strain>
    </source>
</reference>
<evidence type="ECO:0000256" key="3">
    <source>
        <dbReference type="ARBA" id="ARBA00022692"/>
    </source>
</evidence>
<feature type="transmembrane region" description="Helical" evidence="6">
    <location>
        <begin position="162"/>
        <end position="183"/>
    </location>
</feature>
<comment type="subcellular location">
    <subcellularLocation>
        <location evidence="1">Cell membrane</location>
        <topology evidence="1">Multi-pass membrane protein</topology>
    </subcellularLocation>
</comment>
<feature type="transmembrane region" description="Helical" evidence="6">
    <location>
        <begin position="216"/>
        <end position="237"/>
    </location>
</feature>
<sequence length="443" mass="46118">MKSSSAYAIIAVTSGAYLVAVAQRSSLGVVGVLAAERFEASATALSTLAVAQLVVYAGLQVPVGMLLDRFGPTKLIAIGAGLMAVGQTAVALAPDLGGAVAGRMLVGAGDATTYVSGLRLIAAWFPSKRVPIMTQWYGSLGQLGQVLSAVPFAALLGTVGWVPAFCSIASLSVIVLVAVLILLRDSPAARSTARPVAFAEAFRVLRGALARPGTRLGFWTHFTTQFPMTVFQLLWGYPLLVTGLGMEPLTASALLPVIVVAGMVAGPLIGIVTARFPLRRSNVVLLLAAIMLVGWVAFLVWPGSPPFWAVVVLLVLMGACGVGSTIGFDFARTANPASSFGSASGFVNVGGFTATFTSMFLIGLLLDLGSRGGLEPLDAYRGAFWVVPAVMVVGMAAIVIVRRKARRRLGEEEGIVVDPLWVALVRAWRRGGKGRSGHDSAPE</sequence>
<dbReference type="PROSITE" id="PS50850">
    <property type="entry name" value="MFS"/>
    <property type="match status" value="1"/>
</dbReference>
<evidence type="ECO:0000256" key="2">
    <source>
        <dbReference type="ARBA" id="ARBA00022475"/>
    </source>
</evidence>
<dbReference type="InterPro" id="IPR036259">
    <property type="entry name" value="MFS_trans_sf"/>
</dbReference>
<keyword evidence="4 6" id="KW-1133">Transmembrane helix</keyword>